<accession>A0A977L324</accession>
<gene>
    <name evidence="2" type="ORF">KA717_08125</name>
    <name evidence="3" type="ORF">KA717_17130</name>
    <name evidence="4" type="ORF">KA717_35015</name>
</gene>
<organism evidence="2">
    <name type="scientific">Woronichinia naegeliana WA131</name>
    <dbReference type="NCBI Taxonomy" id="2824559"/>
    <lineage>
        <taxon>Bacteria</taxon>
        <taxon>Bacillati</taxon>
        <taxon>Cyanobacteriota</taxon>
        <taxon>Cyanophyceae</taxon>
        <taxon>Synechococcales</taxon>
        <taxon>Coelosphaeriaceae</taxon>
        <taxon>Woronichinia</taxon>
    </lineage>
</organism>
<protein>
    <submittedName>
        <fullName evidence="2">ISKra4 family transposase</fullName>
    </submittedName>
</protein>
<dbReference type="EMBL" id="CP073041">
    <property type="protein sequence ID" value="UXE64593.1"/>
    <property type="molecule type" value="Genomic_DNA"/>
</dbReference>
<feature type="coiled-coil region" evidence="1">
    <location>
        <begin position="308"/>
        <end position="338"/>
    </location>
</feature>
<evidence type="ECO:0000313" key="4">
    <source>
        <dbReference type="EMBL" id="UXE64868.1"/>
    </source>
</evidence>
<evidence type="ECO:0000313" key="2">
    <source>
        <dbReference type="EMBL" id="UXE64593.1"/>
    </source>
</evidence>
<dbReference type="Proteomes" id="UP001065613">
    <property type="component" value="Chromosome"/>
</dbReference>
<keyword evidence="1" id="KW-0175">Coiled coil</keyword>
<sequence length="426" mass="48068">MTAKLINVEGSKIKIELTLELSRSMLDTEINIQKGLNEVGCIASKEALKYLDTDGSPLKIGEEIWKSKGEQPKEYQTPYGEVIVNRHVYQRSVGGKTYCPLEREARIIITSTPLLAKQVSSKMSGMAGKEVKNDLLENHGRKVALSYIQRLSEAVGSVVQAKEEAWSYAPPKEDSQIATVGIGLDGTCMLMCEDGYREAMVGTVSLYDSEGERQQTIYLGAAPEYGKKSFLERLEREIERAKNRYPEAKFVGIADGAESNWKFLEKQTEEQILDFYHASGYLGALAEALHPNTVSKQKEWLTENCRELKHEKGKAGELLNLMKEVKEEKSHSKNLTEKLQAAITYYENHQHQMDYAEYIEKKYPIGSGVTEAACKTLVKQRLCCSGMRWKEKGAGIILSLRALVLTKERWSQFWAKLDQYGFPVEP</sequence>
<dbReference type="NCBIfam" id="NF033572">
    <property type="entry name" value="transpos_ISKra4"/>
    <property type="match status" value="1"/>
</dbReference>
<dbReference type="EMBL" id="CP073041">
    <property type="protein sequence ID" value="UXE64868.1"/>
    <property type="molecule type" value="Genomic_DNA"/>
</dbReference>
<dbReference type="EMBL" id="CP073041">
    <property type="protein sequence ID" value="UXE64697.1"/>
    <property type="molecule type" value="Genomic_DNA"/>
</dbReference>
<name>A0A977L324_9CYAN</name>
<dbReference type="KEGG" id="wna:KA717_08125"/>
<dbReference type="AlphaFoldDB" id="A0A977L324"/>
<proteinExistence type="predicted"/>
<dbReference type="KEGG" id="wna:KA717_17130"/>
<evidence type="ECO:0000313" key="3">
    <source>
        <dbReference type="EMBL" id="UXE64697.1"/>
    </source>
</evidence>
<reference evidence="2" key="1">
    <citation type="submission" date="2021-04" db="EMBL/GenBank/DDBJ databases">
        <title>Genome sequence of Woronichinia naegeliana from Washington state freshwater lake bloom.</title>
        <authorList>
            <person name="Dreher T.W."/>
        </authorList>
    </citation>
    <scope>NUCLEOTIDE SEQUENCE</scope>
    <source>
        <strain evidence="2">WA131</strain>
    </source>
</reference>
<dbReference type="KEGG" id="wna:KA717_35015"/>
<evidence type="ECO:0000256" key="1">
    <source>
        <dbReference type="SAM" id="Coils"/>
    </source>
</evidence>